<keyword evidence="1" id="KW-0547">Nucleotide-binding</keyword>
<dbReference type="InterPro" id="IPR036113">
    <property type="entry name" value="Asp/Glu-ADT_sf_sub_c"/>
</dbReference>
<protein>
    <recommendedName>
        <fullName evidence="1">Aspartyl/glutamyl-tRNA(Asn/Gln) amidotransferase subunit C</fullName>
        <shortName evidence="1">Asp/Glu-ADT subunit C</shortName>
        <ecNumber evidence="1">6.3.5.-</ecNumber>
    </recommendedName>
</protein>
<dbReference type="GO" id="GO:0050566">
    <property type="term" value="F:asparaginyl-tRNA synthase (glutamine-hydrolyzing) activity"/>
    <property type="evidence" value="ECO:0007669"/>
    <property type="project" value="RHEA"/>
</dbReference>
<gene>
    <name evidence="1" type="primary">gatC</name>
    <name evidence="2" type="ORF">COX02_01895</name>
</gene>
<comment type="caution">
    <text evidence="2">The sequence shown here is derived from an EMBL/GenBank/DDBJ whole genome shotgun (WGS) entry which is preliminary data.</text>
</comment>
<dbReference type="SUPFAM" id="SSF141000">
    <property type="entry name" value="Glu-tRNAGln amidotransferase C subunit"/>
    <property type="match status" value="1"/>
</dbReference>
<keyword evidence="1" id="KW-0436">Ligase</keyword>
<dbReference type="GO" id="GO:0016740">
    <property type="term" value="F:transferase activity"/>
    <property type="evidence" value="ECO:0007669"/>
    <property type="project" value="UniProtKB-KW"/>
</dbReference>
<organism evidence="2 3">
    <name type="scientific">Candidatus Vogelbacteria bacterium CG22_combo_CG10-13_8_21_14_all_37_9</name>
    <dbReference type="NCBI Taxonomy" id="1975046"/>
    <lineage>
        <taxon>Bacteria</taxon>
        <taxon>Candidatus Vogeliibacteriota</taxon>
    </lineage>
</organism>
<dbReference type="EMBL" id="PCSX01000029">
    <property type="protein sequence ID" value="PIP58137.1"/>
    <property type="molecule type" value="Genomic_DNA"/>
</dbReference>
<dbReference type="InterPro" id="IPR003837">
    <property type="entry name" value="GatC"/>
</dbReference>
<comment type="similarity">
    <text evidence="1">Belongs to the GatC family.</text>
</comment>
<keyword evidence="1" id="KW-0648">Protein biosynthesis</keyword>
<reference evidence="2 3" key="1">
    <citation type="submission" date="2017-09" db="EMBL/GenBank/DDBJ databases">
        <title>Depth-based differentiation of microbial function through sediment-hosted aquifers and enrichment of novel symbionts in the deep terrestrial subsurface.</title>
        <authorList>
            <person name="Probst A.J."/>
            <person name="Ladd B."/>
            <person name="Jarett J.K."/>
            <person name="Geller-Mcgrath D.E."/>
            <person name="Sieber C.M."/>
            <person name="Emerson J.B."/>
            <person name="Anantharaman K."/>
            <person name="Thomas B.C."/>
            <person name="Malmstrom R."/>
            <person name="Stieglmeier M."/>
            <person name="Klingl A."/>
            <person name="Woyke T."/>
            <person name="Ryan C.M."/>
            <person name="Banfield J.F."/>
        </authorList>
    </citation>
    <scope>NUCLEOTIDE SEQUENCE [LARGE SCALE GENOMIC DNA]</scope>
    <source>
        <strain evidence="2">CG22_combo_CG10-13_8_21_14_all_37_9</strain>
    </source>
</reference>
<evidence type="ECO:0000256" key="1">
    <source>
        <dbReference type="HAMAP-Rule" id="MF_00122"/>
    </source>
</evidence>
<dbReference type="GO" id="GO:0050567">
    <property type="term" value="F:glutaminyl-tRNA synthase (glutamine-hydrolyzing) activity"/>
    <property type="evidence" value="ECO:0007669"/>
    <property type="project" value="UniProtKB-UniRule"/>
</dbReference>
<comment type="catalytic activity">
    <reaction evidence="1">
        <text>L-glutamyl-tRNA(Gln) + L-glutamine + ATP + H2O = L-glutaminyl-tRNA(Gln) + L-glutamate + ADP + phosphate + H(+)</text>
        <dbReference type="Rhea" id="RHEA:17521"/>
        <dbReference type="Rhea" id="RHEA-COMP:9681"/>
        <dbReference type="Rhea" id="RHEA-COMP:9684"/>
        <dbReference type="ChEBI" id="CHEBI:15377"/>
        <dbReference type="ChEBI" id="CHEBI:15378"/>
        <dbReference type="ChEBI" id="CHEBI:29985"/>
        <dbReference type="ChEBI" id="CHEBI:30616"/>
        <dbReference type="ChEBI" id="CHEBI:43474"/>
        <dbReference type="ChEBI" id="CHEBI:58359"/>
        <dbReference type="ChEBI" id="CHEBI:78520"/>
        <dbReference type="ChEBI" id="CHEBI:78521"/>
        <dbReference type="ChEBI" id="CHEBI:456216"/>
    </reaction>
</comment>
<dbReference type="GO" id="GO:0005524">
    <property type="term" value="F:ATP binding"/>
    <property type="evidence" value="ECO:0007669"/>
    <property type="project" value="UniProtKB-KW"/>
</dbReference>
<keyword evidence="2" id="KW-0808">Transferase</keyword>
<name>A0A2H0BKD5_9BACT</name>
<dbReference type="AlphaFoldDB" id="A0A2H0BKD5"/>
<dbReference type="GO" id="GO:0006412">
    <property type="term" value="P:translation"/>
    <property type="evidence" value="ECO:0007669"/>
    <property type="project" value="UniProtKB-UniRule"/>
</dbReference>
<dbReference type="NCBIfam" id="TIGR00135">
    <property type="entry name" value="gatC"/>
    <property type="match status" value="1"/>
</dbReference>
<proteinExistence type="inferred from homology"/>
<dbReference type="Pfam" id="PF02686">
    <property type="entry name" value="GatC"/>
    <property type="match status" value="1"/>
</dbReference>
<comment type="subunit">
    <text evidence="1">Heterotrimer of A, B and C subunits.</text>
</comment>
<dbReference type="Gene3D" id="1.10.20.60">
    <property type="entry name" value="Glu-tRNAGln amidotransferase C subunit, N-terminal domain"/>
    <property type="match status" value="1"/>
</dbReference>
<dbReference type="EC" id="6.3.5.-" evidence="1"/>
<accession>A0A2H0BKD5</accession>
<dbReference type="GO" id="GO:0006450">
    <property type="term" value="P:regulation of translational fidelity"/>
    <property type="evidence" value="ECO:0007669"/>
    <property type="project" value="InterPro"/>
</dbReference>
<dbReference type="Proteomes" id="UP000229334">
    <property type="component" value="Unassembled WGS sequence"/>
</dbReference>
<comment type="function">
    <text evidence="1">Allows the formation of correctly charged Asn-tRNA(Asn) or Gln-tRNA(Gln) through the transamidation of misacylated Asp-tRNA(Asn) or Glu-tRNA(Gln) in organisms which lack either or both of asparaginyl-tRNA or glutaminyl-tRNA synthetases. The reaction takes place in the presence of glutamine and ATP through an activated phospho-Asp-tRNA(Asn) or phospho-Glu-tRNA(Gln).</text>
</comment>
<dbReference type="HAMAP" id="MF_00122">
    <property type="entry name" value="GatC"/>
    <property type="match status" value="1"/>
</dbReference>
<keyword evidence="1" id="KW-0067">ATP-binding</keyword>
<sequence>MIDDKVIDNLANLARISLSAEEKAQYQKDLESILAYVSKIGEASDQDPAKLSYPLTNVWRTDEDSFDPETYSEAILAEAPETKDNYIVVKKILENGGDN</sequence>
<evidence type="ECO:0000313" key="3">
    <source>
        <dbReference type="Proteomes" id="UP000229334"/>
    </source>
</evidence>
<evidence type="ECO:0000313" key="2">
    <source>
        <dbReference type="EMBL" id="PIP58137.1"/>
    </source>
</evidence>
<comment type="catalytic activity">
    <reaction evidence="1">
        <text>L-aspartyl-tRNA(Asn) + L-glutamine + ATP + H2O = L-asparaginyl-tRNA(Asn) + L-glutamate + ADP + phosphate + 2 H(+)</text>
        <dbReference type="Rhea" id="RHEA:14513"/>
        <dbReference type="Rhea" id="RHEA-COMP:9674"/>
        <dbReference type="Rhea" id="RHEA-COMP:9677"/>
        <dbReference type="ChEBI" id="CHEBI:15377"/>
        <dbReference type="ChEBI" id="CHEBI:15378"/>
        <dbReference type="ChEBI" id="CHEBI:29985"/>
        <dbReference type="ChEBI" id="CHEBI:30616"/>
        <dbReference type="ChEBI" id="CHEBI:43474"/>
        <dbReference type="ChEBI" id="CHEBI:58359"/>
        <dbReference type="ChEBI" id="CHEBI:78515"/>
        <dbReference type="ChEBI" id="CHEBI:78516"/>
        <dbReference type="ChEBI" id="CHEBI:456216"/>
    </reaction>
</comment>